<comment type="caution">
    <text evidence="2">The sequence shown here is derived from an EMBL/GenBank/DDBJ whole genome shotgun (WGS) entry which is preliminary data.</text>
</comment>
<protein>
    <submittedName>
        <fullName evidence="2">Uncharacterized protein</fullName>
    </submittedName>
</protein>
<evidence type="ECO:0000256" key="1">
    <source>
        <dbReference type="SAM" id="MobiDB-lite"/>
    </source>
</evidence>
<accession>A0ABR2R3B6</accession>
<proteinExistence type="predicted"/>
<feature type="region of interest" description="Disordered" evidence="1">
    <location>
        <begin position="41"/>
        <end position="63"/>
    </location>
</feature>
<evidence type="ECO:0000313" key="3">
    <source>
        <dbReference type="Proteomes" id="UP001396334"/>
    </source>
</evidence>
<dbReference type="EMBL" id="JBBPBN010000026">
    <property type="protein sequence ID" value="KAK9007424.1"/>
    <property type="molecule type" value="Genomic_DNA"/>
</dbReference>
<gene>
    <name evidence="2" type="ORF">V6N11_074348</name>
</gene>
<feature type="region of interest" description="Disordered" evidence="1">
    <location>
        <begin position="1"/>
        <end position="21"/>
    </location>
</feature>
<name>A0ABR2R3B6_9ROSI</name>
<dbReference type="Proteomes" id="UP001396334">
    <property type="component" value="Unassembled WGS sequence"/>
</dbReference>
<evidence type="ECO:0000313" key="2">
    <source>
        <dbReference type="EMBL" id="KAK9007424.1"/>
    </source>
</evidence>
<feature type="compositionally biased region" description="Basic and acidic residues" evidence="1">
    <location>
        <begin position="46"/>
        <end position="59"/>
    </location>
</feature>
<keyword evidence="3" id="KW-1185">Reference proteome</keyword>
<organism evidence="2 3">
    <name type="scientific">Hibiscus sabdariffa</name>
    <name type="common">roselle</name>
    <dbReference type="NCBI Taxonomy" id="183260"/>
    <lineage>
        <taxon>Eukaryota</taxon>
        <taxon>Viridiplantae</taxon>
        <taxon>Streptophyta</taxon>
        <taxon>Embryophyta</taxon>
        <taxon>Tracheophyta</taxon>
        <taxon>Spermatophyta</taxon>
        <taxon>Magnoliopsida</taxon>
        <taxon>eudicotyledons</taxon>
        <taxon>Gunneridae</taxon>
        <taxon>Pentapetalae</taxon>
        <taxon>rosids</taxon>
        <taxon>malvids</taxon>
        <taxon>Malvales</taxon>
        <taxon>Malvaceae</taxon>
        <taxon>Malvoideae</taxon>
        <taxon>Hibiscus</taxon>
    </lineage>
</organism>
<sequence>MAPTAAMMILPHLGEKTPPPAEVRASASKWVALGKGFLIRTKSGPKSKEPPKMEVDRSPSADSALENRLLEALEHTWW</sequence>
<reference evidence="2 3" key="1">
    <citation type="journal article" date="2024" name="G3 (Bethesda)">
        <title>Genome assembly of Hibiscus sabdariffa L. provides insights into metabolisms of medicinal natural products.</title>
        <authorList>
            <person name="Kim T."/>
        </authorList>
    </citation>
    <scope>NUCLEOTIDE SEQUENCE [LARGE SCALE GENOMIC DNA]</scope>
    <source>
        <strain evidence="2">TK-2024</strain>
        <tissue evidence="2">Old leaves</tissue>
    </source>
</reference>